<evidence type="ECO:0000313" key="1">
    <source>
        <dbReference type="EMBL" id="RMR25462.1"/>
    </source>
</evidence>
<organism evidence="1 2">
    <name type="scientific">Pseudomonas amygdali pv. ulmi</name>
    <dbReference type="NCBI Taxonomy" id="251720"/>
    <lineage>
        <taxon>Bacteria</taxon>
        <taxon>Pseudomonadati</taxon>
        <taxon>Pseudomonadota</taxon>
        <taxon>Gammaproteobacteria</taxon>
        <taxon>Pseudomonadales</taxon>
        <taxon>Pseudomonadaceae</taxon>
        <taxon>Pseudomonas</taxon>
        <taxon>Pseudomonas amygdali</taxon>
    </lineage>
</organism>
<accession>A0A3M4TE43</accession>
<reference evidence="1 2" key="1">
    <citation type="submission" date="2018-08" db="EMBL/GenBank/DDBJ databases">
        <title>Recombination of ecologically and evolutionarily significant loci maintains genetic cohesion in the Pseudomonas syringae species complex.</title>
        <authorList>
            <person name="Dillon M."/>
            <person name="Thakur S."/>
            <person name="Almeida R.N.D."/>
            <person name="Weir B.S."/>
            <person name="Guttman D.S."/>
        </authorList>
    </citation>
    <scope>NUCLEOTIDE SEQUENCE [LARGE SCALE GENOMIC DNA]</scope>
    <source>
        <strain evidence="1 2">ICMP 5931</strain>
    </source>
</reference>
<protein>
    <submittedName>
        <fullName evidence="1">Uncharacterized protein</fullName>
    </submittedName>
</protein>
<dbReference type="RefSeq" id="WP_158608248.1">
    <property type="nucleotide sequence ID" value="NZ_RBRS01000019.1"/>
</dbReference>
<sequence>MEDAVPMPYAHVVTIEAHWVQDLLLANVQAEYHVLQTLSVDVDSDVRPRK</sequence>
<dbReference type="AlphaFoldDB" id="A0A3M4TE43"/>
<dbReference type="Proteomes" id="UP000271097">
    <property type="component" value="Unassembled WGS sequence"/>
</dbReference>
<dbReference type="EMBL" id="RBRS01000019">
    <property type="protein sequence ID" value="RMR25462.1"/>
    <property type="molecule type" value="Genomic_DNA"/>
</dbReference>
<comment type="caution">
    <text evidence="1">The sequence shown here is derived from an EMBL/GenBank/DDBJ whole genome shotgun (WGS) entry which is preliminary data.</text>
</comment>
<proteinExistence type="predicted"/>
<gene>
    <name evidence="1" type="ORF">ALP90_03425</name>
</gene>
<evidence type="ECO:0000313" key="2">
    <source>
        <dbReference type="Proteomes" id="UP000271097"/>
    </source>
</evidence>
<name>A0A3M4TE43_PSEA0</name>